<feature type="domain" description="N-acetyltransferase" evidence="3">
    <location>
        <begin position="7"/>
        <end position="168"/>
    </location>
</feature>
<proteinExistence type="predicted"/>
<dbReference type="GO" id="GO:0016746">
    <property type="term" value="F:acyltransferase activity"/>
    <property type="evidence" value="ECO:0007669"/>
    <property type="project" value="UniProtKB-KW"/>
</dbReference>
<keyword evidence="2 4" id="KW-0012">Acyltransferase</keyword>
<dbReference type="Gene3D" id="3.40.630.30">
    <property type="match status" value="1"/>
</dbReference>
<keyword evidence="5" id="KW-1185">Reference proteome</keyword>
<dbReference type="Pfam" id="PF00583">
    <property type="entry name" value="Acetyltransf_1"/>
    <property type="match status" value="1"/>
</dbReference>
<evidence type="ECO:0000256" key="1">
    <source>
        <dbReference type="ARBA" id="ARBA00022679"/>
    </source>
</evidence>
<accession>A0ABW0MCR1</accession>
<gene>
    <name evidence="4" type="ORF">ACFPM8_12400</name>
</gene>
<dbReference type="EC" id="2.3.-.-" evidence="4"/>
<protein>
    <submittedName>
        <fullName evidence="4">GNAT family N-acetyltransferase</fullName>
        <ecNumber evidence="4">2.3.-.-</ecNumber>
    </submittedName>
</protein>
<dbReference type="PANTHER" id="PTHR43877">
    <property type="entry name" value="AMINOALKYLPHOSPHONATE N-ACETYLTRANSFERASE-RELATED-RELATED"/>
    <property type="match status" value="1"/>
</dbReference>
<keyword evidence="1 4" id="KW-0808">Transferase</keyword>
<comment type="caution">
    <text evidence="4">The sequence shown here is derived from an EMBL/GenBank/DDBJ whole genome shotgun (WGS) entry which is preliminary data.</text>
</comment>
<organism evidence="4 5">
    <name type="scientific">Paraherbaspirillum soli</name>
    <dbReference type="NCBI Taxonomy" id="631222"/>
    <lineage>
        <taxon>Bacteria</taxon>
        <taxon>Pseudomonadati</taxon>
        <taxon>Pseudomonadota</taxon>
        <taxon>Betaproteobacteria</taxon>
        <taxon>Burkholderiales</taxon>
        <taxon>Oxalobacteraceae</taxon>
        <taxon>Paraherbaspirillum</taxon>
    </lineage>
</organism>
<dbReference type="CDD" id="cd04301">
    <property type="entry name" value="NAT_SF"/>
    <property type="match status" value="1"/>
</dbReference>
<dbReference type="SUPFAM" id="SSF55729">
    <property type="entry name" value="Acyl-CoA N-acyltransferases (Nat)"/>
    <property type="match status" value="1"/>
</dbReference>
<evidence type="ECO:0000256" key="2">
    <source>
        <dbReference type="ARBA" id="ARBA00023315"/>
    </source>
</evidence>
<sequence length="314" mass="34813">MSQQAVVTVRSFAADDADSVSALFRAVYGDCYVYPDVYLPSMIHRNNQQQRWQSAVACIDGEIVGHAVLWMHADSPENAELALNVVHPSARGMGIATLLGRHLCEQAREQGLRCLTIKQVSSHTQSQRLARTLGFFTTGLLLDYVASPFGNESRESVVLGCLPLQPCPIPSLSWPQACRDWIAPMERHFGTSSDIHPTSGAPIVVATHEQRIEVTLNDLHPDHLHEVAHIPKGRLVYLKLGLDQRSPAAMQQLRRAGFVYGGLMPALDRGWYGLMQRGYQAHELDLCCPIARALHQDSLRLADQQSASRSLEHL</sequence>
<dbReference type="Proteomes" id="UP001596045">
    <property type="component" value="Unassembled WGS sequence"/>
</dbReference>
<evidence type="ECO:0000313" key="4">
    <source>
        <dbReference type="EMBL" id="MFC5474756.1"/>
    </source>
</evidence>
<dbReference type="PROSITE" id="PS51186">
    <property type="entry name" value="GNAT"/>
    <property type="match status" value="1"/>
</dbReference>
<dbReference type="InterPro" id="IPR000182">
    <property type="entry name" value="GNAT_dom"/>
</dbReference>
<reference evidence="5" key="1">
    <citation type="journal article" date="2019" name="Int. J. Syst. Evol. Microbiol.">
        <title>The Global Catalogue of Microorganisms (GCM) 10K type strain sequencing project: providing services to taxonomists for standard genome sequencing and annotation.</title>
        <authorList>
            <consortium name="The Broad Institute Genomics Platform"/>
            <consortium name="The Broad Institute Genome Sequencing Center for Infectious Disease"/>
            <person name="Wu L."/>
            <person name="Ma J."/>
        </authorList>
    </citation>
    <scope>NUCLEOTIDE SEQUENCE [LARGE SCALE GENOMIC DNA]</scope>
    <source>
        <strain evidence="5">JCM 17066</strain>
    </source>
</reference>
<dbReference type="EMBL" id="JBHSMT010000023">
    <property type="protein sequence ID" value="MFC5474756.1"/>
    <property type="molecule type" value="Genomic_DNA"/>
</dbReference>
<dbReference type="InterPro" id="IPR050832">
    <property type="entry name" value="Bact_Acetyltransf"/>
</dbReference>
<name>A0ABW0MCR1_9BURK</name>
<dbReference type="InterPro" id="IPR016181">
    <property type="entry name" value="Acyl_CoA_acyltransferase"/>
</dbReference>
<evidence type="ECO:0000313" key="5">
    <source>
        <dbReference type="Proteomes" id="UP001596045"/>
    </source>
</evidence>
<evidence type="ECO:0000259" key="3">
    <source>
        <dbReference type="PROSITE" id="PS51186"/>
    </source>
</evidence>
<dbReference type="RefSeq" id="WP_378997866.1">
    <property type="nucleotide sequence ID" value="NZ_JBHSMT010000023.1"/>
</dbReference>